<feature type="domain" description="Bromo" evidence="3">
    <location>
        <begin position="162"/>
        <end position="234"/>
    </location>
</feature>
<dbReference type="EMBL" id="KB445557">
    <property type="protein sequence ID" value="EMC95187.1"/>
    <property type="molecule type" value="Genomic_DNA"/>
</dbReference>
<gene>
    <name evidence="4" type="ORF">BAUCODRAFT_56388</name>
</gene>
<keyword evidence="5" id="KW-1185">Reference proteome</keyword>
<evidence type="ECO:0000256" key="2">
    <source>
        <dbReference type="PROSITE-ProRule" id="PRU00035"/>
    </source>
</evidence>
<name>M2LLL8_BAUPA</name>
<keyword evidence="1 2" id="KW-0103">Bromodomain</keyword>
<dbReference type="RefSeq" id="XP_007677520.1">
    <property type="nucleotide sequence ID" value="XM_007679330.1"/>
</dbReference>
<evidence type="ECO:0000313" key="4">
    <source>
        <dbReference type="EMBL" id="EMC95187.1"/>
    </source>
</evidence>
<dbReference type="SUPFAM" id="SSF47370">
    <property type="entry name" value="Bromodomain"/>
    <property type="match status" value="2"/>
</dbReference>
<dbReference type="SMART" id="SM00297">
    <property type="entry name" value="BROMO"/>
    <property type="match status" value="2"/>
</dbReference>
<feature type="non-terminal residue" evidence="4">
    <location>
        <position position="1"/>
    </location>
</feature>
<dbReference type="PRINTS" id="PR00503">
    <property type="entry name" value="BROMODOMAIN"/>
</dbReference>
<dbReference type="eggNOG" id="KOG1474">
    <property type="taxonomic scope" value="Eukaryota"/>
</dbReference>
<dbReference type="HOGENOM" id="CLU_1340327_0_0_1"/>
<dbReference type="InterPro" id="IPR036427">
    <property type="entry name" value="Bromodomain-like_sf"/>
</dbReference>
<dbReference type="PROSITE" id="PS50014">
    <property type="entry name" value="BROMODOMAIN_2"/>
    <property type="match status" value="2"/>
</dbReference>
<evidence type="ECO:0000256" key="1">
    <source>
        <dbReference type="ARBA" id="ARBA00023117"/>
    </source>
</evidence>
<accession>M2LLL8</accession>
<dbReference type="STRING" id="717646.M2LLL8"/>
<dbReference type="GeneID" id="19115527"/>
<dbReference type="InterPro" id="IPR050935">
    <property type="entry name" value="Bromo_chromatin_reader"/>
</dbReference>
<dbReference type="Pfam" id="PF00439">
    <property type="entry name" value="Bromodomain"/>
    <property type="match status" value="2"/>
</dbReference>
<reference evidence="4 5" key="1">
    <citation type="journal article" date="2012" name="PLoS Pathog.">
        <title>Diverse lifestyles and strategies of plant pathogenesis encoded in the genomes of eighteen Dothideomycetes fungi.</title>
        <authorList>
            <person name="Ohm R.A."/>
            <person name="Feau N."/>
            <person name="Henrissat B."/>
            <person name="Schoch C.L."/>
            <person name="Horwitz B.A."/>
            <person name="Barry K.W."/>
            <person name="Condon B.J."/>
            <person name="Copeland A.C."/>
            <person name="Dhillon B."/>
            <person name="Glaser F."/>
            <person name="Hesse C.N."/>
            <person name="Kosti I."/>
            <person name="LaButti K."/>
            <person name="Lindquist E.A."/>
            <person name="Lucas S."/>
            <person name="Salamov A.A."/>
            <person name="Bradshaw R.E."/>
            <person name="Ciuffetti L."/>
            <person name="Hamelin R.C."/>
            <person name="Kema G.H.J."/>
            <person name="Lawrence C."/>
            <person name="Scott J.A."/>
            <person name="Spatafora J.W."/>
            <person name="Turgeon B.G."/>
            <person name="de Wit P.J.G.M."/>
            <person name="Zhong S."/>
            <person name="Goodwin S.B."/>
            <person name="Grigoriev I.V."/>
        </authorList>
    </citation>
    <scope>NUCLEOTIDE SEQUENCE [LARGE SCALE GENOMIC DNA]</scope>
    <source>
        <strain evidence="4 5">UAMH 10762</strain>
    </source>
</reference>
<dbReference type="AlphaFoldDB" id="M2LLL8"/>
<dbReference type="Gene3D" id="1.20.920.10">
    <property type="entry name" value="Bromodomain-like"/>
    <property type="match status" value="2"/>
</dbReference>
<dbReference type="InterPro" id="IPR001487">
    <property type="entry name" value="Bromodomain"/>
</dbReference>
<proteinExistence type="predicted"/>
<evidence type="ECO:0000313" key="5">
    <source>
        <dbReference type="Proteomes" id="UP000011761"/>
    </source>
</evidence>
<protein>
    <recommendedName>
        <fullName evidence="3">Bromo domain-containing protein</fullName>
    </recommendedName>
</protein>
<dbReference type="PANTHER" id="PTHR22880">
    <property type="entry name" value="FALZ-RELATED BROMODOMAIN-CONTAINING PROTEINS"/>
    <property type="match status" value="1"/>
</dbReference>
<dbReference type="GO" id="GO:0005634">
    <property type="term" value="C:nucleus"/>
    <property type="evidence" value="ECO:0007669"/>
    <property type="project" value="TreeGrafter"/>
</dbReference>
<feature type="non-terminal residue" evidence="4">
    <location>
        <position position="242"/>
    </location>
</feature>
<dbReference type="Proteomes" id="UP000011761">
    <property type="component" value="Unassembled WGS sequence"/>
</dbReference>
<dbReference type="GO" id="GO:0006355">
    <property type="term" value="P:regulation of DNA-templated transcription"/>
    <property type="evidence" value="ECO:0007669"/>
    <property type="project" value="TreeGrafter"/>
</dbReference>
<dbReference type="OrthoDB" id="784962at2759"/>
<feature type="domain" description="Bromo" evidence="3">
    <location>
        <begin position="17"/>
        <end position="89"/>
    </location>
</feature>
<dbReference type="GO" id="GO:0000785">
    <property type="term" value="C:chromatin"/>
    <property type="evidence" value="ECO:0007669"/>
    <property type="project" value="TreeGrafter"/>
</dbReference>
<dbReference type="OMA" id="SDFMLII"/>
<organism evidence="4 5">
    <name type="scientific">Baudoinia panamericana (strain UAMH 10762)</name>
    <name type="common">Angels' share fungus</name>
    <name type="synonym">Baudoinia compniacensis (strain UAMH 10762)</name>
    <dbReference type="NCBI Taxonomy" id="717646"/>
    <lineage>
        <taxon>Eukaryota</taxon>
        <taxon>Fungi</taxon>
        <taxon>Dikarya</taxon>
        <taxon>Ascomycota</taxon>
        <taxon>Pezizomycotina</taxon>
        <taxon>Dothideomycetes</taxon>
        <taxon>Dothideomycetidae</taxon>
        <taxon>Mycosphaerellales</taxon>
        <taxon>Teratosphaeriaceae</taxon>
        <taxon>Baudoinia</taxon>
    </lineage>
</organism>
<dbReference type="GO" id="GO:0006338">
    <property type="term" value="P:chromatin remodeling"/>
    <property type="evidence" value="ECO:0007669"/>
    <property type="project" value="TreeGrafter"/>
</dbReference>
<dbReference type="PANTHER" id="PTHR22880:SF225">
    <property type="entry name" value="BROMODOMAIN-CONTAINING PROTEIN BET-1-RELATED"/>
    <property type="match status" value="1"/>
</dbReference>
<dbReference type="KEGG" id="bcom:BAUCODRAFT_56388"/>
<evidence type="ECO:0000259" key="3">
    <source>
        <dbReference type="PROSITE" id="PS50014"/>
    </source>
</evidence>
<sequence>LSKLQKDYLIEKMKNLRKTKHATPFLQPVDPVALNIPSYPEIVKQPMDVGTIDAKLKSNQYGSAQELVDDFNLIISNTRTFNGDQHFITQQGMTMKAYFDKFIELLPHPDEPQIRRSGTDRPARAIKPPANREIPYAKPRRKAHQLELKFCEHVLDELRSPKYSTMNHVFLYPVDPVALNIPHYRQVVKNPMDLSSMAQKLKQGQYEKAGEFRKDFELMIDNCLLFNPPGNAVRDIGIAFKR</sequence>